<dbReference type="Proteomes" id="UP001314263">
    <property type="component" value="Unassembled WGS sequence"/>
</dbReference>
<evidence type="ECO:0000313" key="5">
    <source>
        <dbReference type="Proteomes" id="UP001314263"/>
    </source>
</evidence>
<name>A0AAV1HWH8_9CHLO</name>
<feature type="domain" description="Plastid lipid-associated protein/fibrillin conserved" evidence="3">
    <location>
        <begin position="17"/>
        <end position="92"/>
    </location>
</feature>
<comment type="caution">
    <text evidence="4">The sequence shown here is derived from an EMBL/GenBank/DDBJ whole genome shotgun (WGS) entry which is preliminary data.</text>
</comment>
<evidence type="ECO:0000259" key="3">
    <source>
        <dbReference type="Pfam" id="PF04755"/>
    </source>
</evidence>
<dbReference type="InterPro" id="IPR006843">
    <property type="entry name" value="PAP/fibrillin_dom"/>
</dbReference>
<keyword evidence="2" id="KW-0934">Plastid</keyword>
<dbReference type="AlphaFoldDB" id="A0AAV1HWH8"/>
<gene>
    <name evidence="4" type="ORF">CVIRNUC_001389</name>
</gene>
<protein>
    <recommendedName>
        <fullName evidence="3">Plastid lipid-associated protein/fibrillin conserved domain-containing protein</fullName>
    </recommendedName>
</protein>
<reference evidence="4 5" key="1">
    <citation type="submission" date="2023-10" db="EMBL/GenBank/DDBJ databases">
        <authorList>
            <person name="Maclean D."/>
            <person name="Macfadyen A."/>
        </authorList>
    </citation>
    <scope>NUCLEOTIDE SEQUENCE [LARGE SCALE GENOMIC DNA]</scope>
</reference>
<evidence type="ECO:0000313" key="4">
    <source>
        <dbReference type="EMBL" id="CAK0742332.1"/>
    </source>
</evidence>
<keyword evidence="5" id="KW-1185">Reference proteome</keyword>
<dbReference type="EMBL" id="CAUYUE010000002">
    <property type="protein sequence ID" value="CAK0742332.1"/>
    <property type="molecule type" value="Genomic_DNA"/>
</dbReference>
<sequence>MQQQYQHHSGKLKQAAWSEEQAKHIDDLIKQLESTGQLDDLDLTGSTWRLLYTTSKASSSGKIGPFIGRVTQVFPEDSRGQYVNKVDFGLVKADLLANYNTPQRDRINVAFEWIRFMLGPLSFKKVAPICDWLLDNKV</sequence>
<comment type="subcellular location">
    <subcellularLocation>
        <location evidence="1">Plastid</location>
    </subcellularLocation>
</comment>
<evidence type="ECO:0000256" key="1">
    <source>
        <dbReference type="ARBA" id="ARBA00004474"/>
    </source>
</evidence>
<dbReference type="GO" id="GO:0009536">
    <property type="term" value="C:plastid"/>
    <property type="evidence" value="ECO:0007669"/>
    <property type="project" value="UniProtKB-SubCell"/>
</dbReference>
<accession>A0AAV1HWH8</accession>
<organism evidence="4 5">
    <name type="scientific">Coccomyxa viridis</name>
    <dbReference type="NCBI Taxonomy" id="1274662"/>
    <lineage>
        <taxon>Eukaryota</taxon>
        <taxon>Viridiplantae</taxon>
        <taxon>Chlorophyta</taxon>
        <taxon>core chlorophytes</taxon>
        <taxon>Trebouxiophyceae</taxon>
        <taxon>Trebouxiophyceae incertae sedis</taxon>
        <taxon>Coccomyxaceae</taxon>
        <taxon>Coccomyxa</taxon>
    </lineage>
</organism>
<dbReference type="Pfam" id="PF04755">
    <property type="entry name" value="PAP_fibrillin"/>
    <property type="match status" value="1"/>
</dbReference>
<evidence type="ECO:0000256" key="2">
    <source>
        <dbReference type="ARBA" id="ARBA00022640"/>
    </source>
</evidence>
<proteinExistence type="predicted"/>